<comment type="similarity">
    <text evidence="1">Belongs to the UPF0039 (ElaA) family.</text>
</comment>
<dbReference type="InterPro" id="IPR016181">
    <property type="entry name" value="Acyl_CoA_acyltransferase"/>
</dbReference>
<evidence type="ECO:0000256" key="2">
    <source>
        <dbReference type="ARBA" id="ARBA00072224"/>
    </source>
</evidence>
<reference evidence="4 5" key="1">
    <citation type="submission" date="2018-12" db="EMBL/GenBank/DDBJ databases">
        <authorList>
            <consortium name="Pathogen Informatics"/>
        </authorList>
    </citation>
    <scope>NUCLEOTIDE SEQUENCE [LARGE SCALE GENOMIC DNA]</scope>
    <source>
        <strain evidence="4 5">NCTC7102</strain>
    </source>
</reference>
<evidence type="ECO:0000313" key="4">
    <source>
        <dbReference type="EMBL" id="VDY40192.1"/>
    </source>
</evidence>
<dbReference type="AlphaFoldDB" id="A0A447JF60"/>
<dbReference type="GO" id="GO:0016747">
    <property type="term" value="F:acyltransferase activity, transferring groups other than amino-acyl groups"/>
    <property type="evidence" value="ECO:0007669"/>
    <property type="project" value="InterPro"/>
</dbReference>
<evidence type="ECO:0000259" key="3">
    <source>
        <dbReference type="PROSITE" id="PS51186"/>
    </source>
</evidence>
<name>A0A447JF60_SALET</name>
<protein>
    <recommendedName>
        <fullName evidence="2">Protein ElaA</fullName>
    </recommendedName>
</protein>
<evidence type="ECO:0000313" key="5">
    <source>
        <dbReference type="Proteomes" id="UP000281393"/>
    </source>
</evidence>
<sequence length="158" mass="17833">MIDWQDLHHSELTVPQLYALLKLRCAVFVVEQRCPYLDVDGDDLVGDNRHILGWHQDELVAYARILKSDNESDPVVIGRVIVSDAWRGAKLGQQLMAKTLESCGRHWPDKPLYLGAQAHLQPFYARFGFIPVTDVYERRRHSAPGNGAGGSSGINRNR</sequence>
<organism evidence="4 5">
    <name type="scientific">Salmonella enterica subsp. enterica serovar Daytona</name>
    <dbReference type="NCBI Taxonomy" id="1962639"/>
    <lineage>
        <taxon>Bacteria</taxon>
        <taxon>Pseudomonadati</taxon>
        <taxon>Pseudomonadota</taxon>
        <taxon>Gammaproteobacteria</taxon>
        <taxon>Enterobacterales</taxon>
        <taxon>Enterobacteriaceae</taxon>
        <taxon>Salmonella</taxon>
    </lineage>
</organism>
<dbReference type="NCBIfam" id="NF007644">
    <property type="entry name" value="PRK10314.1"/>
    <property type="match status" value="1"/>
</dbReference>
<feature type="domain" description="N-acetyltransferase" evidence="3">
    <location>
        <begin position="7"/>
        <end position="157"/>
    </location>
</feature>
<dbReference type="FunFam" id="3.40.630.30:FF:000035">
    <property type="entry name" value="GNAT family N-acetyltransferase"/>
    <property type="match status" value="1"/>
</dbReference>
<dbReference type="EMBL" id="LR133909">
    <property type="protein sequence ID" value="VDY40192.1"/>
    <property type="molecule type" value="Genomic_DNA"/>
</dbReference>
<dbReference type="CDD" id="cd04301">
    <property type="entry name" value="NAT_SF"/>
    <property type="match status" value="1"/>
</dbReference>
<gene>
    <name evidence="4" type="ORF">NCTC7102_01992</name>
</gene>
<dbReference type="PROSITE" id="PS51186">
    <property type="entry name" value="GNAT"/>
    <property type="match status" value="1"/>
</dbReference>
<dbReference type="Proteomes" id="UP000281393">
    <property type="component" value="Chromosome"/>
</dbReference>
<dbReference type="InterPro" id="IPR000182">
    <property type="entry name" value="GNAT_dom"/>
</dbReference>
<dbReference type="Gene3D" id="3.40.630.30">
    <property type="match status" value="1"/>
</dbReference>
<dbReference type="SUPFAM" id="SSF55729">
    <property type="entry name" value="Acyl-CoA N-acyltransferases (Nat)"/>
    <property type="match status" value="1"/>
</dbReference>
<accession>A0A447JF60</accession>
<proteinExistence type="inferred from homology"/>
<evidence type="ECO:0000256" key="1">
    <source>
        <dbReference type="ARBA" id="ARBA00009623"/>
    </source>
</evidence>
<dbReference type="Pfam" id="PF13673">
    <property type="entry name" value="Acetyltransf_10"/>
    <property type="match status" value="1"/>
</dbReference>